<keyword evidence="13" id="KW-0175">Coiled coil</keyword>
<dbReference type="Gene3D" id="3.30.565.10">
    <property type="entry name" value="Histidine kinase-like ATPase, C-terminal domain"/>
    <property type="match status" value="1"/>
</dbReference>
<dbReference type="EC" id="2.7.13.3" evidence="2"/>
<evidence type="ECO:0000256" key="10">
    <source>
        <dbReference type="ARBA" id="ARBA00022777"/>
    </source>
</evidence>
<evidence type="ECO:0000256" key="12">
    <source>
        <dbReference type="ARBA" id="ARBA00023026"/>
    </source>
</evidence>
<dbReference type="Proteomes" id="UP000704176">
    <property type="component" value="Unassembled WGS sequence"/>
</dbReference>
<evidence type="ECO:0000256" key="14">
    <source>
        <dbReference type="SAM" id="Phobius"/>
    </source>
</evidence>
<dbReference type="CDD" id="cd00130">
    <property type="entry name" value="PAS"/>
    <property type="match status" value="1"/>
</dbReference>
<keyword evidence="14" id="KW-0472">Membrane</keyword>
<dbReference type="SMART" id="SM00911">
    <property type="entry name" value="HWE_HK"/>
    <property type="match status" value="1"/>
</dbReference>
<organism evidence="16 17">
    <name type="scientific">Microvirga puerhi</name>
    <dbReference type="NCBI Taxonomy" id="2876078"/>
    <lineage>
        <taxon>Bacteria</taxon>
        <taxon>Pseudomonadati</taxon>
        <taxon>Pseudomonadota</taxon>
        <taxon>Alphaproteobacteria</taxon>
        <taxon>Hyphomicrobiales</taxon>
        <taxon>Methylobacteriaceae</taxon>
        <taxon>Microvirga</taxon>
    </lineage>
</organism>
<protein>
    <recommendedName>
        <fullName evidence="3">Blue-light-activated histidine kinase</fullName>
        <ecNumber evidence="2">2.7.13.3</ecNumber>
    </recommendedName>
</protein>
<feature type="domain" description="PAC" evidence="15">
    <location>
        <begin position="448"/>
        <end position="499"/>
    </location>
</feature>
<comment type="catalytic activity">
    <reaction evidence="1">
        <text>ATP + protein L-histidine = ADP + protein N-phospho-L-histidine.</text>
        <dbReference type="EC" id="2.7.13.3"/>
    </reaction>
</comment>
<feature type="transmembrane region" description="Helical" evidence="14">
    <location>
        <begin position="288"/>
        <end position="309"/>
    </location>
</feature>
<dbReference type="InterPro" id="IPR013655">
    <property type="entry name" value="PAS_fold_3"/>
</dbReference>
<feature type="coiled-coil region" evidence="13">
    <location>
        <begin position="350"/>
        <end position="377"/>
    </location>
</feature>
<keyword evidence="14" id="KW-1133">Transmembrane helix</keyword>
<keyword evidence="6" id="KW-0288">FMN</keyword>
<evidence type="ECO:0000256" key="3">
    <source>
        <dbReference type="ARBA" id="ARBA00021740"/>
    </source>
</evidence>
<dbReference type="InterPro" id="IPR000014">
    <property type="entry name" value="PAS"/>
</dbReference>
<dbReference type="InterPro" id="IPR000700">
    <property type="entry name" value="PAS-assoc_C"/>
</dbReference>
<dbReference type="PANTHER" id="PTHR41523">
    <property type="entry name" value="TWO-COMPONENT SYSTEM SENSOR PROTEIN"/>
    <property type="match status" value="1"/>
</dbReference>
<keyword evidence="4" id="KW-0597">Phosphoprotein</keyword>
<dbReference type="Gene3D" id="2.10.70.100">
    <property type="match status" value="1"/>
</dbReference>
<keyword evidence="12" id="KW-0843">Virulence</keyword>
<dbReference type="NCBIfam" id="TIGR00229">
    <property type="entry name" value="sensory_box"/>
    <property type="match status" value="1"/>
</dbReference>
<gene>
    <name evidence="16" type="ORF">K9B37_05790</name>
</gene>
<evidence type="ECO:0000256" key="9">
    <source>
        <dbReference type="ARBA" id="ARBA00022741"/>
    </source>
</evidence>
<dbReference type="SUPFAM" id="SSF55874">
    <property type="entry name" value="ATPase domain of HSP90 chaperone/DNA topoisomerase II/histidine kinase"/>
    <property type="match status" value="1"/>
</dbReference>
<evidence type="ECO:0000313" key="17">
    <source>
        <dbReference type="Proteomes" id="UP000704176"/>
    </source>
</evidence>
<keyword evidence="11" id="KW-0067">ATP-binding</keyword>
<evidence type="ECO:0000256" key="6">
    <source>
        <dbReference type="ARBA" id="ARBA00022643"/>
    </source>
</evidence>
<evidence type="ECO:0000256" key="11">
    <source>
        <dbReference type="ARBA" id="ARBA00022840"/>
    </source>
</evidence>
<dbReference type="Gene3D" id="3.30.450.20">
    <property type="entry name" value="PAS domain"/>
    <property type="match status" value="2"/>
</dbReference>
<proteinExistence type="predicted"/>
<evidence type="ECO:0000256" key="2">
    <source>
        <dbReference type="ARBA" id="ARBA00012438"/>
    </source>
</evidence>
<evidence type="ECO:0000259" key="15">
    <source>
        <dbReference type="PROSITE" id="PS50113"/>
    </source>
</evidence>
<dbReference type="Pfam" id="PF08447">
    <property type="entry name" value="PAS_3"/>
    <property type="match status" value="1"/>
</dbReference>
<dbReference type="PROSITE" id="PS50113">
    <property type="entry name" value="PAC"/>
    <property type="match status" value="1"/>
</dbReference>
<keyword evidence="17" id="KW-1185">Reference proteome</keyword>
<dbReference type="EMBL" id="JAIRBM010000003">
    <property type="protein sequence ID" value="MBZ6075799.1"/>
    <property type="molecule type" value="Genomic_DNA"/>
</dbReference>
<dbReference type="CDD" id="cd18773">
    <property type="entry name" value="PDC1_HK_sensor"/>
    <property type="match status" value="1"/>
</dbReference>
<comment type="caution">
    <text evidence="16">The sequence shown here is derived from an EMBL/GenBank/DDBJ whole genome shotgun (WGS) entry which is preliminary data.</text>
</comment>
<reference evidence="16 17" key="1">
    <citation type="submission" date="2021-09" db="EMBL/GenBank/DDBJ databases">
        <title>The complete genome sequence of a new microorganism.</title>
        <authorList>
            <person name="Zi Z."/>
        </authorList>
    </citation>
    <scope>NUCLEOTIDE SEQUENCE [LARGE SCALE GENOMIC DNA]</scope>
    <source>
        <strain evidence="16 17">WGZ8</strain>
    </source>
</reference>
<evidence type="ECO:0000256" key="1">
    <source>
        <dbReference type="ARBA" id="ARBA00000085"/>
    </source>
</evidence>
<keyword evidence="5" id="KW-0285">Flavoprotein</keyword>
<name>A0ABS7VJU4_9HYPH</name>
<dbReference type="RefSeq" id="WP_224311983.1">
    <property type="nucleotide sequence ID" value="NZ_JAIRBM010000003.1"/>
</dbReference>
<accession>A0ABS7VJU4</accession>
<keyword evidence="9" id="KW-0547">Nucleotide-binding</keyword>
<dbReference type="SUPFAM" id="SSF55785">
    <property type="entry name" value="PYP-like sensor domain (PAS domain)"/>
    <property type="match status" value="1"/>
</dbReference>
<dbReference type="PANTHER" id="PTHR41523:SF8">
    <property type="entry name" value="ETHYLENE RESPONSE SENSOR PROTEIN"/>
    <property type="match status" value="1"/>
</dbReference>
<keyword evidence="8" id="KW-0677">Repeat</keyword>
<dbReference type="InterPro" id="IPR035965">
    <property type="entry name" value="PAS-like_dom_sf"/>
</dbReference>
<evidence type="ECO:0000256" key="13">
    <source>
        <dbReference type="SAM" id="Coils"/>
    </source>
</evidence>
<dbReference type="InterPro" id="IPR036890">
    <property type="entry name" value="HATPase_C_sf"/>
</dbReference>
<evidence type="ECO:0000256" key="8">
    <source>
        <dbReference type="ARBA" id="ARBA00022737"/>
    </source>
</evidence>
<keyword evidence="10" id="KW-0418">Kinase</keyword>
<dbReference type="Pfam" id="PF07536">
    <property type="entry name" value="HWE_HK"/>
    <property type="match status" value="1"/>
</dbReference>
<dbReference type="InterPro" id="IPR011102">
    <property type="entry name" value="Sig_transdc_His_kinase_HWE"/>
</dbReference>
<sequence>MNALRGMMRERRSATDAGTSVRQLLWGLVLALAIPTVLVTSAGIYSVYRAEREATDLRLRETTRALALSLDLEIEKAEAALRILAVSPHIESENFAAFHDQLVRTPLPNAIWIALFEPNGRTVVTSRRPFGESLPDSLRPETLRRVGETGRAELSDLVVGPVTGQPIVTLDVPIKVGDKVAYILGMAIDPAVFQKLITDQRIAENWRAAVVDRSGRIVARSFAPETFVGQTIRPELLQAITTSQEGDIESTALDGLPVRSYFTRSSDYGWSFVIGYPKAEVFAALSRALIWLLVLGTVILTGFIQAALLSRSIARPVQRLVAIARNLGKGQRIVASPMHVLEFDTIQTALAEAASSIANQAQEREDALERIAESEVRLRLALNAGDLGSWEYDPEAGNLNTSATSRRIFGRDSNLPFSYRDLLDAIHPDDREKQTAAVHDALLSRSDLHVEFRAIWPDESVHWVRVSGRTRTEPSGNVTLVGVCQDVTARKLADERQALLLHELNHRVKNTLATVQSIASLTRRSAEAGDPAVWDAFLGRLQGLANTNDLLTATNWNGAYLEDVLCNELEPYQDALKRRIKLRGPRVSLQANAVLALGLAVHELATNAAKYGGLSRPDGRVLVTWAVTKGSSPRSLLVEWVETGGPPVVSPQRQGFGSKLIQRGLAQQLGGEIKLTFATSGVRCVITFPVAGIVAELDEPTEADDRELAAS</sequence>
<keyword evidence="14" id="KW-0812">Transmembrane</keyword>
<evidence type="ECO:0000256" key="4">
    <source>
        <dbReference type="ARBA" id="ARBA00022553"/>
    </source>
</evidence>
<evidence type="ECO:0000256" key="5">
    <source>
        <dbReference type="ARBA" id="ARBA00022630"/>
    </source>
</evidence>
<evidence type="ECO:0000313" key="16">
    <source>
        <dbReference type="EMBL" id="MBZ6075799.1"/>
    </source>
</evidence>
<dbReference type="CDD" id="cd18774">
    <property type="entry name" value="PDC2_HK_sensor"/>
    <property type="match status" value="1"/>
</dbReference>
<evidence type="ECO:0000256" key="7">
    <source>
        <dbReference type="ARBA" id="ARBA00022679"/>
    </source>
</evidence>
<keyword evidence="7" id="KW-0808">Transferase</keyword>